<comment type="caution">
    <text evidence="2">The sequence shown here is derived from an EMBL/GenBank/DDBJ whole genome shotgun (WGS) entry which is preliminary data.</text>
</comment>
<evidence type="ECO:0000256" key="1">
    <source>
        <dbReference type="SAM" id="MobiDB-lite"/>
    </source>
</evidence>
<feature type="region of interest" description="Disordered" evidence="1">
    <location>
        <begin position="178"/>
        <end position="205"/>
    </location>
</feature>
<organism evidence="2 3">
    <name type="scientific">Seiridium unicorne</name>
    <dbReference type="NCBI Taxonomy" id="138068"/>
    <lineage>
        <taxon>Eukaryota</taxon>
        <taxon>Fungi</taxon>
        <taxon>Dikarya</taxon>
        <taxon>Ascomycota</taxon>
        <taxon>Pezizomycotina</taxon>
        <taxon>Sordariomycetes</taxon>
        <taxon>Xylariomycetidae</taxon>
        <taxon>Amphisphaeriales</taxon>
        <taxon>Sporocadaceae</taxon>
        <taxon>Seiridium</taxon>
    </lineage>
</organism>
<proteinExistence type="predicted"/>
<gene>
    <name evidence="2" type="ORF">SUNI508_01731</name>
</gene>
<reference evidence="2 3" key="1">
    <citation type="journal article" date="2024" name="J. Plant Pathol.">
        <title>Sequence and assembly of the genome of Seiridium unicorne, isolate CBS 538.82, causal agent of cypress canker disease.</title>
        <authorList>
            <person name="Scali E."/>
            <person name="Rocca G.D."/>
            <person name="Danti R."/>
            <person name="Garbelotto M."/>
            <person name="Barberini S."/>
            <person name="Baroncelli R."/>
            <person name="Emiliani G."/>
        </authorList>
    </citation>
    <scope>NUCLEOTIDE SEQUENCE [LARGE SCALE GENOMIC DNA]</scope>
    <source>
        <strain evidence="2 3">BM-138-508</strain>
    </source>
</reference>
<evidence type="ECO:0000313" key="2">
    <source>
        <dbReference type="EMBL" id="KAK9416314.1"/>
    </source>
</evidence>
<dbReference type="EMBL" id="JARVKF010000407">
    <property type="protein sequence ID" value="KAK9416314.1"/>
    <property type="molecule type" value="Genomic_DNA"/>
</dbReference>
<protein>
    <submittedName>
        <fullName evidence="2">Uncharacterized protein</fullName>
    </submittedName>
</protein>
<dbReference type="Proteomes" id="UP001408356">
    <property type="component" value="Unassembled WGS sequence"/>
</dbReference>
<feature type="compositionally biased region" description="Basic and acidic residues" evidence="1">
    <location>
        <begin position="182"/>
        <end position="205"/>
    </location>
</feature>
<keyword evidence="3" id="KW-1185">Reference proteome</keyword>
<accession>A0ABR2UNU4</accession>
<evidence type="ECO:0000313" key="3">
    <source>
        <dbReference type="Proteomes" id="UP001408356"/>
    </source>
</evidence>
<name>A0ABR2UNU4_9PEZI</name>
<sequence length="578" mass="64916">MPPHQCAPTDLELLIGLNVEALHAPRRNQRKPCPFEKDIKATICSQVLTPSLVIQRQSYHHNVLRHSAIHLFTRRFVISPDPILKVEHFQGHRACSANERSITPINMVSKDTPILDDWEDVADDNLSVVSLPTSDDEGDATEFDADVGAAIEPDTEPVAEKQKDNHLSPVTSVANGLASLSIDDKKSEGRLQKKVKPEGADCKIDPQDSHILEHRGHSAKDDSGGHDEARLGDNLDVDLDPEFLQKVCTSTVKLIGEILSIVHFGSHRPTPERAIRVRTGVEGVCKRLRGHLHKLTPILEGYSKHWNPEQGTVSLPIDPGLYEWMSDLKVNLLGVQALLQSQLPGNMDIPGTDCYYSGHHTFVPDLAKYERSLNDSCDQMAGFLPIMVTDYDDFHTANMPWVEKEMTNVREDAAVITGRHHYSSSGPATGHAQLRGEVYELKDQVTACVQCLQDFFHRLSQSPDRQLVRLYDSYETIRDTLEILLSNHASEWIDHGLAGGITFPEFYRTNPDTVRSLNVQLKEIAENFRVDRDTALAFRYTRDPDMVLEEEPEVRASDIEALKSIEEILVALFHIKKR</sequence>